<comment type="caution">
    <text evidence="2">The sequence shown here is derived from an EMBL/GenBank/DDBJ whole genome shotgun (WGS) entry which is preliminary data.</text>
</comment>
<protein>
    <submittedName>
        <fullName evidence="2">Uncharacterized protein</fullName>
    </submittedName>
</protein>
<evidence type="ECO:0000313" key="4">
    <source>
        <dbReference type="Proteomes" id="UP000321960"/>
    </source>
</evidence>
<dbReference type="Proteomes" id="UP000321960">
    <property type="component" value="Unassembled WGS sequence"/>
</dbReference>
<evidence type="ECO:0000313" key="3">
    <source>
        <dbReference type="EMBL" id="GLS67777.1"/>
    </source>
</evidence>
<dbReference type="EMBL" id="BJZU01000004">
    <property type="protein sequence ID" value="GEP02398.1"/>
    <property type="molecule type" value="Genomic_DNA"/>
</dbReference>
<organism evidence="2 4">
    <name type="scientific">Methylobacterium oxalidis</name>
    <dbReference type="NCBI Taxonomy" id="944322"/>
    <lineage>
        <taxon>Bacteria</taxon>
        <taxon>Pseudomonadati</taxon>
        <taxon>Pseudomonadota</taxon>
        <taxon>Alphaproteobacteria</taxon>
        <taxon>Hyphomicrobiales</taxon>
        <taxon>Methylobacteriaceae</taxon>
        <taxon>Methylobacterium</taxon>
    </lineage>
</organism>
<dbReference type="EMBL" id="BSPK01000117">
    <property type="protein sequence ID" value="GLS67777.1"/>
    <property type="molecule type" value="Genomic_DNA"/>
</dbReference>
<feature type="compositionally biased region" description="Polar residues" evidence="1">
    <location>
        <begin position="86"/>
        <end position="104"/>
    </location>
</feature>
<evidence type="ECO:0000313" key="5">
    <source>
        <dbReference type="Proteomes" id="UP001156856"/>
    </source>
</evidence>
<sequence length="120" mass="12239">MTSSRRSLRRSLRPRAGGAATGLFLGGLLVAATAAIAVPAKAQSVDSRRDQPTASTLPSDFPTLKGGESAADTRGPGGVAPPSAMRPSTTVMSSSEGGKGSVTNPLDHLPKSDRARGRRE</sequence>
<accession>A0A512IXD7</accession>
<dbReference type="OrthoDB" id="7999985at2"/>
<reference evidence="3" key="4">
    <citation type="submission" date="2023-01" db="EMBL/GenBank/DDBJ databases">
        <title>Draft genome sequence of Methylobacterium oxalidis strain NBRC 107715.</title>
        <authorList>
            <person name="Sun Q."/>
            <person name="Mori K."/>
        </authorList>
    </citation>
    <scope>NUCLEOTIDE SEQUENCE</scope>
    <source>
        <strain evidence="3">NBRC 107715</strain>
    </source>
</reference>
<dbReference type="RefSeq" id="WP_147024076.1">
    <property type="nucleotide sequence ID" value="NZ_BJZU01000004.1"/>
</dbReference>
<feature type="compositionally biased region" description="Basic and acidic residues" evidence="1">
    <location>
        <begin position="108"/>
        <end position="120"/>
    </location>
</feature>
<gene>
    <name evidence="3" type="ORF">GCM10007888_61620</name>
    <name evidence="2" type="ORF">MOX02_04360</name>
</gene>
<name>A0A512IXD7_9HYPH</name>
<reference evidence="3" key="1">
    <citation type="journal article" date="2014" name="Int. J. Syst. Evol. Microbiol.">
        <title>Complete genome of a new Firmicutes species belonging to the dominant human colonic microbiota ('Ruminococcus bicirculans') reveals two chromosomes and a selective capacity to utilize plant glucans.</title>
        <authorList>
            <consortium name="NISC Comparative Sequencing Program"/>
            <person name="Wegmann U."/>
            <person name="Louis P."/>
            <person name="Goesmann A."/>
            <person name="Henrissat B."/>
            <person name="Duncan S.H."/>
            <person name="Flint H.J."/>
        </authorList>
    </citation>
    <scope>NUCLEOTIDE SEQUENCE</scope>
    <source>
        <strain evidence="3">NBRC 107715</strain>
    </source>
</reference>
<proteinExistence type="predicted"/>
<evidence type="ECO:0000256" key="1">
    <source>
        <dbReference type="SAM" id="MobiDB-lite"/>
    </source>
</evidence>
<reference evidence="2 4" key="3">
    <citation type="submission" date="2019-07" db="EMBL/GenBank/DDBJ databases">
        <title>Whole genome shotgun sequence of Methylobacterium oxalidis NBRC 107715.</title>
        <authorList>
            <person name="Hosoyama A."/>
            <person name="Uohara A."/>
            <person name="Ohji S."/>
            <person name="Ichikawa N."/>
        </authorList>
    </citation>
    <scope>NUCLEOTIDE SEQUENCE [LARGE SCALE GENOMIC DNA]</scope>
    <source>
        <strain evidence="2 4">NBRC 107715</strain>
    </source>
</reference>
<evidence type="ECO:0000313" key="2">
    <source>
        <dbReference type="EMBL" id="GEP02398.1"/>
    </source>
</evidence>
<reference evidence="5" key="2">
    <citation type="journal article" date="2019" name="Int. J. Syst. Evol. Microbiol.">
        <title>The Global Catalogue of Microorganisms (GCM) 10K type strain sequencing project: providing services to taxonomists for standard genome sequencing and annotation.</title>
        <authorList>
            <consortium name="The Broad Institute Genomics Platform"/>
            <consortium name="The Broad Institute Genome Sequencing Center for Infectious Disease"/>
            <person name="Wu L."/>
            <person name="Ma J."/>
        </authorList>
    </citation>
    <scope>NUCLEOTIDE SEQUENCE [LARGE SCALE GENOMIC DNA]</scope>
    <source>
        <strain evidence="5">NBRC 107715</strain>
    </source>
</reference>
<feature type="region of interest" description="Disordered" evidence="1">
    <location>
        <begin position="40"/>
        <end position="120"/>
    </location>
</feature>
<dbReference type="Proteomes" id="UP001156856">
    <property type="component" value="Unassembled WGS sequence"/>
</dbReference>
<dbReference type="AlphaFoldDB" id="A0A512IXD7"/>
<keyword evidence="5" id="KW-1185">Reference proteome</keyword>